<evidence type="ECO:0000256" key="3">
    <source>
        <dbReference type="ARBA" id="ARBA00022452"/>
    </source>
</evidence>
<dbReference type="GO" id="GO:0009279">
    <property type="term" value="C:cell outer membrane"/>
    <property type="evidence" value="ECO:0007669"/>
    <property type="project" value="UniProtKB-SubCell"/>
</dbReference>
<evidence type="ECO:0000313" key="9">
    <source>
        <dbReference type="EMBL" id="RMQ40866.1"/>
    </source>
</evidence>
<keyword evidence="5 7" id="KW-0472">Membrane</keyword>
<dbReference type="RefSeq" id="WP_122318467.1">
    <property type="nucleotide sequence ID" value="NZ_RBRE01000091.1"/>
</dbReference>
<evidence type="ECO:0000256" key="2">
    <source>
        <dbReference type="ARBA" id="ARBA00022448"/>
    </source>
</evidence>
<dbReference type="Gene3D" id="2.170.130.10">
    <property type="entry name" value="TonB-dependent receptor, plug domain"/>
    <property type="match status" value="1"/>
</dbReference>
<protein>
    <recommendedName>
        <fullName evidence="8">Secretin/TonB short N-terminal domain-containing protein</fullName>
    </recommendedName>
</protein>
<comment type="similarity">
    <text evidence="7">Belongs to the TonB-dependent receptor family.</text>
</comment>
<evidence type="ECO:0000256" key="6">
    <source>
        <dbReference type="ARBA" id="ARBA00023237"/>
    </source>
</evidence>
<evidence type="ECO:0000256" key="4">
    <source>
        <dbReference type="ARBA" id="ARBA00022692"/>
    </source>
</evidence>
<keyword evidence="4 7" id="KW-0812">Transmembrane</keyword>
<dbReference type="InterPro" id="IPR037066">
    <property type="entry name" value="Plug_dom_sf"/>
</dbReference>
<dbReference type="SUPFAM" id="SSF56935">
    <property type="entry name" value="Porins"/>
    <property type="match status" value="1"/>
</dbReference>
<dbReference type="Proteomes" id="UP000277236">
    <property type="component" value="Unassembled WGS sequence"/>
</dbReference>
<dbReference type="OrthoDB" id="9766643at2"/>
<dbReference type="InterPro" id="IPR011662">
    <property type="entry name" value="Secretin/TonB_short_N"/>
</dbReference>
<feature type="domain" description="Secretin/TonB short N-terminal" evidence="8">
    <location>
        <begin position="78"/>
        <end position="128"/>
    </location>
</feature>
<dbReference type="Pfam" id="PF07715">
    <property type="entry name" value="Plug"/>
    <property type="match status" value="1"/>
</dbReference>
<evidence type="ECO:0000256" key="7">
    <source>
        <dbReference type="PROSITE-ProRule" id="PRU01360"/>
    </source>
</evidence>
<proteinExistence type="inferred from homology"/>
<dbReference type="PROSITE" id="PS52016">
    <property type="entry name" value="TONB_DEPENDENT_REC_3"/>
    <property type="match status" value="1"/>
</dbReference>
<comment type="subcellular location">
    <subcellularLocation>
        <location evidence="1 7">Cell outer membrane</location>
        <topology evidence="1 7">Multi-pass membrane protein</topology>
    </subcellularLocation>
</comment>
<comment type="caution">
    <text evidence="9">The sequence shown here is derived from an EMBL/GenBank/DDBJ whole genome shotgun (WGS) entry which is preliminary data.</text>
</comment>
<sequence length="944" mass="105678">MTPNTQPARSLGTAIRKHLNHATQLSALSLCWMISSQSVMASEALSEPEQILQTRHSFDISVQELSAALISFGQQSGLQVSVDPALLGSRYSQAVQGQMSSEQALAKLLHGTGIGWNYEQGSLVFHLTQTSGLGAPMELQSTVVLGEPEENSFQGQTVIGRKAIEAFPGANGDITTLLRMHPNVQFNNAQQSSNSPGEIDPADVSINGAKFYQNNFMIDGISINNDLDPGEHDYNSIRQFDSAPSRSHGIALDADLLEEVRVYDSNVPAEYGGFNGGVVDAITRKPTQEMHGKISASMTRSEWTKYHISGEDQEGFQTSTDEQYQPQFEKTTIRGTLEGHLTENFGAILNFSQKRATIPLNVYDNGYRSETSPNTKDQTRRIDNYLLKTYWNASERLSVDTSLTYAPQENYYFRANRINSGFTTEGGGFQGSINAKWQGDNAVWTNKLAITNLTSSRDAESDDYINWYFSTAKNWGNPNSNTARSAEGSSGSLEQTQRGITYNTKADWFPIQIAGTTHSFTTGMELSQQVATWERLDDVTSATTFRRDNGLVCAGNDSLCSIGRMLNGNTRQYATRMTTYEAGKIELTENKYAFFAQDKIELGKLTLRPGVRFEGDDYMEQKTISPRFSGDYDLFGDRSTVLVFGANRYYGRNLFKYRLADGRGRLNTSYARETQTGAWVGTRQASTSKFTSLNVPYDDELTLGIDQRWLDTDFRLKYVNRKGRDKINRSTARVQGLASEEGYATEYFTYTNKGQSESDNITLSITPLHELKFQGTRTSVQMAFDWSRTRDAYGNYDDAINSELYTNEDVIYDGKQMKYTELPASNFNRPWTARMTTITAIPQLNLTWSNFLRYRGSYDQIISTGDDVTIDGKDYSVYETATVKAAPTWDMRLDWELPTGKDQAAFVAVDVTNVADKVNPIVSNSARTTYETGRQYWLEVGYRF</sequence>
<dbReference type="EMBL" id="RBRE01000091">
    <property type="protein sequence ID" value="RMQ40866.1"/>
    <property type="molecule type" value="Genomic_DNA"/>
</dbReference>
<dbReference type="InterPro" id="IPR012910">
    <property type="entry name" value="Plug_dom"/>
</dbReference>
<evidence type="ECO:0000256" key="5">
    <source>
        <dbReference type="ARBA" id="ARBA00023136"/>
    </source>
</evidence>
<accession>A0A3M4LHC9</accession>
<evidence type="ECO:0000256" key="1">
    <source>
        <dbReference type="ARBA" id="ARBA00004571"/>
    </source>
</evidence>
<evidence type="ECO:0000259" key="8">
    <source>
        <dbReference type="SMART" id="SM00965"/>
    </source>
</evidence>
<dbReference type="AlphaFoldDB" id="A0A3M4LHC9"/>
<keyword evidence="2 7" id="KW-0813">Transport</keyword>
<organism evidence="9 10">
    <name type="scientific">Pseudomonas cichorii</name>
    <dbReference type="NCBI Taxonomy" id="36746"/>
    <lineage>
        <taxon>Bacteria</taxon>
        <taxon>Pseudomonadati</taxon>
        <taxon>Pseudomonadota</taxon>
        <taxon>Gammaproteobacteria</taxon>
        <taxon>Pseudomonadales</taxon>
        <taxon>Pseudomonadaceae</taxon>
        <taxon>Pseudomonas</taxon>
    </lineage>
</organism>
<reference evidence="9 10" key="1">
    <citation type="submission" date="2018-08" db="EMBL/GenBank/DDBJ databases">
        <title>Recombination of ecologically and evolutionarily significant loci maintains genetic cohesion in the Pseudomonas syringae species complex.</title>
        <authorList>
            <person name="Dillon M."/>
            <person name="Thakur S."/>
            <person name="Almeida R.N.D."/>
            <person name="Weir B.S."/>
            <person name="Guttman D.S."/>
        </authorList>
    </citation>
    <scope>NUCLEOTIDE SEQUENCE [LARGE SCALE GENOMIC DNA]</scope>
    <source>
        <strain evidence="9 10">ICMP 3353</strain>
    </source>
</reference>
<keyword evidence="3 7" id="KW-1134">Transmembrane beta strand</keyword>
<dbReference type="InterPro" id="IPR036942">
    <property type="entry name" value="Beta-barrel_TonB_sf"/>
</dbReference>
<keyword evidence="6 7" id="KW-0998">Cell outer membrane</keyword>
<dbReference type="SMART" id="SM00965">
    <property type="entry name" value="STN"/>
    <property type="match status" value="1"/>
</dbReference>
<dbReference type="Gene3D" id="3.55.50.30">
    <property type="match status" value="1"/>
</dbReference>
<name>A0A3M4LHC9_PSECI</name>
<dbReference type="InterPro" id="IPR039426">
    <property type="entry name" value="TonB-dep_rcpt-like"/>
</dbReference>
<dbReference type="Gene3D" id="2.40.170.20">
    <property type="entry name" value="TonB-dependent receptor, beta-barrel domain"/>
    <property type="match status" value="1"/>
</dbReference>
<evidence type="ECO:0000313" key="10">
    <source>
        <dbReference type="Proteomes" id="UP000277236"/>
    </source>
</evidence>
<gene>
    <name evidence="9" type="ORF">ALQ04_00962</name>
</gene>